<dbReference type="PANTHER" id="PTHR43399:SF4">
    <property type="entry name" value="CELL WALL-ASSOCIATED PROTEASE"/>
    <property type="match status" value="1"/>
</dbReference>
<dbReference type="Pfam" id="PF00754">
    <property type="entry name" value="F5_F8_type_C"/>
    <property type="match status" value="2"/>
</dbReference>
<feature type="domain" description="F5/8 type C" evidence="11">
    <location>
        <begin position="1828"/>
        <end position="1962"/>
    </location>
</feature>
<feature type="active site" description="Charge relay system" evidence="10">
    <location>
        <position position="429"/>
    </location>
</feature>
<keyword evidence="8" id="KW-0969">Cilium</keyword>
<evidence type="ECO:0000313" key="13">
    <source>
        <dbReference type="Proteomes" id="UP000559010"/>
    </source>
</evidence>
<dbReference type="GO" id="GO:0004252">
    <property type="term" value="F:serine-type endopeptidase activity"/>
    <property type="evidence" value="ECO:0007669"/>
    <property type="project" value="UniProtKB-UniRule"/>
</dbReference>
<dbReference type="PRINTS" id="PR00723">
    <property type="entry name" value="SUBTILISIN"/>
</dbReference>
<dbReference type="GO" id="GO:0006508">
    <property type="term" value="P:proteolysis"/>
    <property type="evidence" value="ECO:0007669"/>
    <property type="project" value="UniProtKB-KW"/>
</dbReference>
<dbReference type="InterPro" id="IPR051048">
    <property type="entry name" value="Peptidase_S8/S53_subtilisin"/>
</dbReference>
<dbReference type="InterPro" id="IPR008979">
    <property type="entry name" value="Galactose-bd-like_sf"/>
</dbReference>
<dbReference type="NCBIfam" id="TIGR04183">
    <property type="entry name" value="Por_Secre_tail"/>
    <property type="match status" value="1"/>
</dbReference>
<dbReference type="InterPro" id="IPR023828">
    <property type="entry name" value="Peptidase_S8_Ser-AS"/>
</dbReference>
<keyword evidence="9" id="KW-0966">Cell projection</keyword>
<name>A0A848IZH9_9BACT</name>
<evidence type="ECO:0000256" key="4">
    <source>
        <dbReference type="ARBA" id="ARBA00022490"/>
    </source>
</evidence>
<keyword evidence="6 10" id="KW-0378">Hydrolase</keyword>
<dbReference type="Gene3D" id="2.60.120.260">
    <property type="entry name" value="Galactose-binding domain-like"/>
    <property type="match status" value="2"/>
</dbReference>
<reference evidence="12 13" key="1">
    <citation type="submission" date="2020-04" db="EMBL/GenBank/DDBJ databases">
        <title>Flammeovirgaceae bacterium KN852 isolated from deep sea.</title>
        <authorList>
            <person name="Zhang D.-C."/>
        </authorList>
    </citation>
    <scope>NUCLEOTIDE SEQUENCE [LARGE SCALE GENOMIC DNA]</scope>
    <source>
        <strain evidence="12 13">KN852</strain>
    </source>
</reference>
<keyword evidence="4" id="KW-0963">Cytoplasm</keyword>
<dbReference type="RefSeq" id="WP_169681068.1">
    <property type="nucleotide sequence ID" value="NZ_JABBNU010000006.1"/>
</dbReference>
<dbReference type="InterPro" id="IPR013783">
    <property type="entry name" value="Ig-like_fold"/>
</dbReference>
<dbReference type="Gene3D" id="2.60.40.10">
    <property type="entry name" value="Immunoglobulins"/>
    <property type="match status" value="1"/>
</dbReference>
<proteinExistence type="inferred from homology"/>
<dbReference type="InterPro" id="IPR036852">
    <property type="entry name" value="Peptidase_S8/S53_dom_sf"/>
</dbReference>
<dbReference type="Proteomes" id="UP000559010">
    <property type="component" value="Unassembled WGS sequence"/>
</dbReference>
<comment type="subcellular location">
    <subcellularLocation>
        <location evidence="1">Cell projection</location>
        <location evidence="1">Cilium</location>
    </subcellularLocation>
    <subcellularLocation>
        <location evidence="2">Cytoplasm</location>
    </subcellularLocation>
</comment>
<dbReference type="SUPFAM" id="SSF49785">
    <property type="entry name" value="Galactose-binding domain-like"/>
    <property type="match status" value="2"/>
</dbReference>
<comment type="similarity">
    <text evidence="3 10">Belongs to the peptidase S8 family.</text>
</comment>
<evidence type="ECO:0000256" key="5">
    <source>
        <dbReference type="ARBA" id="ARBA00022670"/>
    </source>
</evidence>
<evidence type="ECO:0000256" key="9">
    <source>
        <dbReference type="ARBA" id="ARBA00023273"/>
    </source>
</evidence>
<feature type="domain" description="F5/8 type C" evidence="11">
    <location>
        <begin position="1596"/>
        <end position="1736"/>
    </location>
</feature>
<dbReference type="Pfam" id="PF00082">
    <property type="entry name" value="Peptidase_S8"/>
    <property type="match status" value="1"/>
</dbReference>
<evidence type="ECO:0000256" key="6">
    <source>
        <dbReference type="ARBA" id="ARBA00022801"/>
    </source>
</evidence>
<dbReference type="PROSITE" id="PS51892">
    <property type="entry name" value="SUBTILASE"/>
    <property type="match status" value="1"/>
</dbReference>
<comment type="caution">
    <text evidence="12">The sequence shown here is derived from an EMBL/GenBank/DDBJ whole genome shotgun (WGS) entry which is preliminary data.</text>
</comment>
<dbReference type="Gene3D" id="2.60.40.1080">
    <property type="match status" value="1"/>
</dbReference>
<gene>
    <name evidence="12" type="ORF">HH304_10255</name>
</gene>
<dbReference type="SUPFAM" id="SSF52743">
    <property type="entry name" value="Subtilisin-like"/>
    <property type="match status" value="1"/>
</dbReference>
<dbReference type="Pfam" id="PF22544">
    <property type="entry name" value="HYDIN_VesB_CFA65-like_Ig"/>
    <property type="match status" value="1"/>
</dbReference>
<dbReference type="PROSITE" id="PS00138">
    <property type="entry name" value="SUBTILASE_SER"/>
    <property type="match status" value="1"/>
</dbReference>
<evidence type="ECO:0000256" key="7">
    <source>
        <dbReference type="ARBA" id="ARBA00022825"/>
    </source>
</evidence>
<dbReference type="Pfam" id="PF18962">
    <property type="entry name" value="Por_Secre_tail"/>
    <property type="match status" value="1"/>
</dbReference>
<evidence type="ECO:0000256" key="8">
    <source>
        <dbReference type="ARBA" id="ARBA00023069"/>
    </source>
</evidence>
<keyword evidence="7 10" id="KW-0720">Serine protease</keyword>
<organism evidence="12 13">
    <name type="scientific">Marinigracilibium pacificum</name>
    <dbReference type="NCBI Taxonomy" id="2729599"/>
    <lineage>
        <taxon>Bacteria</taxon>
        <taxon>Pseudomonadati</taxon>
        <taxon>Bacteroidota</taxon>
        <taxon>Cytophagia</taxon>
        <taxon>Cytophagales</taxon>
        <taxon>Flammeovirgaceae</taxon>
        <taxon>Marinigracilibium</taxon>
    </lineage>
</organism>
<dbReference type="InterPro" id="IPR053879">
    <property type="entry name" value="HYDIN_VesB_CFA65-like_Ig"/>
</dbReference>
<evidence type="ECO:0000259" key="11">
    <source>
        <dbReference type="PROSITE" id="PS50022"/>
    </source>
</evidence>
<dbReference type="GO" id="GO:0005737">
    <property type="term" value="C:cytoplasm"/>
    <property type="evidence" value="ECO:0007669"/>
    <property type="project" value="UniProtKB-SubCell"/>
</dbReference>
<protein>
    <submittedName>
        <fullName evidence="12">S8 family serine peptidase</fullName>
    </submittedName>
</protein>
<keyword evidence="13" id="KW-1185">Reference proteome</keyword>
<dbReference type="InterPro" id="IPR000209">
    <property type="entry name" value="Peptidase_S8/S53_dom"/>
</dbReference>
<dbReference type="PROSITE" id="PS00137">
    <property type="entry name" value="SUBTILASE_HIS"/>
    <property type="match status" value="1"/>
</dbReference>
<dbReference type="InterPro" id="IPR026444">
    <property type="entry name" value="Secre_tail"/>
</dbReference>
<evidence type="ECO:0000256" key="3">
    <source>
        <dbReference type="ARBA" id="ARBA00011073"/>
    </source>
</evidence>
<feature type="active site" description="Charge relay system" evidence="10">
    <location>
        <position position="201"/>
    </location>
</feature>
<dbReference type="PANTHER" id="PTHR43399">
    <property type="entry name" value="SUBTILISIN-RELATED"/>
    <property type="match status" value="1"/>
</dbReference>
<dbReference type="InterPro" id="IPR015500">
    <property type="entry name" value="Peptidase_S8_subtilisin-rel"/>
</dbReference>
<dbReference type="PROSITE" id="PS50022">
    <property type="entry name" value="FA58C_3"/>
    <property type="match status" value="2"/>
</dbReference>
<feature type="active site" description="Charge relay system" evidence="10">
    <location>
        <position position="255"/>
    </location>
</feature>
<sequence>MKNSTTIADRVNLLYLLVFFIFFNQLGIAQNHCEKGVVNIKVSEEMAVELSQSLQNHRAVVTRFGVPEIDAVSEGFKCSSIKRLFPYNPRFEEKHRKYDLHRWFTIRIDKSIPIEQAIHDYGELEYVEIAEPVMLPVSYDVEESSFDASKTGSLPTGNNDPFFGFQYSFENVNNPIGGDVSALLAWKQSTGNPDVIVAVIDGGIEQTHPDLAPNLWINEDEIPNNGIDDDNNGYIDDYNGFGFGERTGEYTPNNHGTHVGGTVAAATNNGIGVAGIAGGSGTLPGVKLMSCAAFSPNGTGGFQESFVYAADNGAVITQNSWRFLTPNIYIKSYEDAINYFINEAGNDEFGNQVGPMAGGLVVFAAGNENSGEQFFPSYLPQVIAVAATNNADVRAGFSNYGDWIDISAPGVSILSTVTGNNYSYFSGTSMACPHVSGAAALIVSSFGKQGFTPEKVKALLYGSADNIDQVNPEFENQLGWGRLNLASSLKAKVYNDPAINLSSDILDIGNIPLGYNEELIINVRNIGLQPLRILSVETISDALKSTTFPRSPIAVFDKDFVRISFTPNKVGPFNELVVIKSNDPLIPSKQVTITGNILSSAVLELKESYPAVEIDNKTIDEFTFEFANVGNVKLEYKLSLVGPQGEGFPINTIVNTTGQTPVNTSDQVRMKIDARGVPRGTYSYGVRFETNQLGGNVDTLFFDVKVLGPELTITPTASFIKVADNQPGMLEFELKNIGETNVRYSVNMLPGMSFNETDTASKFVTATGFEVDNSSEYLEEWASSINGNWTINENSPSTGRKALYGKIDSGFGLGIRTSFTPPIGESYVLEMDLKISEGASWMVSLPATNIGELRRIIFNTSENKLELNIFYGDLIELDYEYPIGEYFKLAIENNEFGNEHRIYINGDLVYTLTNDDFLEGLDLPKNIFGVFIAALNECQGGCEVYVDNYQVYKGAYRSLDKSYFEGELASGMLSTGSSKLVSIPFERLNSGYGYYYNDIKIDYSSMELIHSLVTQVEGNPSFNVSFDQTDFDIYYNSDSTIYFDIENTGGKDLIISTSVIDNEEYPFTPKQSVIYEETFDSPYLLDGWEQVDNDGYEGYNSKWVLNPGTYHSNDDPSSCLVDNYIGLYDTQFGGKADLISPGIKIQNENTYLTFSASFFNLIGKASFEVNISVDDKASWTQVLYWDNWDVPHYCEEVKILLDDHVDPGDIVYVKFSADIGYASSVAMDNFKIVEENSVIILNSSSKYLPVGAKTKIPLKFNSRDIDDGLYSSSVSFFDFQSGETFSQDLNIRVLTPGELSVNINEFNLEIEQEEVVTKEVEFTNTGESPLILNFDYKLPNQDNLVDIQNLFSVNFDEYPVGDLKQSTRINASSSAQVGDVSPYSGEKHLILNSSSEEDYFNTKLSKINLDKQDSVTSISFFYNFDNAQSVSLTLFPYNIPNTIMYPLVEMEKASVSFRQLPSSTTVGSLDYPGYKHFVYSYNRLTRENKIYIDGRLIINKLNYSNPVEAFAINEKRPQSNSGYLLFDSIRVDNGKAAMPTVRVEKRSIYLNPGESKTLPVIIDASRLKTGTLLESLSGNYNSYNQESFILPVNLNVSEPECYLNSKTNQVMLGTLKASSFNTEWTQPDKANDGKFVSKWESDTNPDQYLEVDLGKVNMIKRVRILWGTNYASSFDVYARSGLTDDWTKVLNIQGHTSREFEESLSNEIEARYVRIKMNTPATIHGYAVHEFELFGGCATGVPVISELKIIPEYYSLKAGETMQYQVEAKDQFGKTYTPTNIIWSAIGSAEIDESTGLLTGISDGEYEVMVTVDGVSATAYGTVINNDCKVSLVGSLSLNKYSAASSDQGGSFVAQRANDGDISTSWRSKYADNQWWYVELGDVYNIHEVNVDWGVNYATSYELQYRDSEGVWQVFYKDLNANGGLDELNLDGSVSTDAIRLWAFTRSGSWGFNIDEIEVYGVCSPENISGVSSVTFNLTAYPNPLDGVLQIKVGESYNGEYNVWLYDSQFNTVYNGEVELSANPAELPMNVNTLAPGVYLLKLVDSEGYSTTVKLFKE</sequence>
<accession>A0A848IZH9</accession>
<keyword evidence="5 10" id="KW-0645">Protease</keyword>
<dbReference type="Gene3D" id="2.60.120.200">
    <property type="match status" value="1"/>
</dbReference>
<dbReference type="InterPro" id="IPR022398">
    <property type="entry name" value="Peptidase_S8_His-AS"/>
</dbReference>
<dbReference type="CDD" id="cd07473">
    <property type="entry name" value="Peptidases_S8_Subtilisin_like"/>
    <property type="match status" value="1"/>
</dbReference>
<evidence type="ECO:0000256" key="2">
    <source>
        <dbReference type="ARBA" id="ARBA00004496"/>
    </source>
</evidence>
<evidence type="ECO:0000313" key="12">
    <source>
        <dbReference type="EMBL" id="NMM48781.1"/>
    </source>
</evidence>
<evidence type="ECO:0000256" key="10">
    <source>
        <dbReference type="PROSITE-ProRule" id="PRU01240"/>
    </source>
</evidence>
<dbReference type="EMBL" id="JABBNU010000006">
    <property type="protein sequence ID" value="NMM48781.1"/>
    <property type="molecule type" value="Genomic_DNA"/>
</dbReference>
<dbReference type="InterPro" id="IPR000421">
    <property type="entry name" value="FA58C"/>
</dbReference>
<evidence type="ECO:0000256" key="1">
    <source>
        <dbReference type="ARBA" id="ARBA00004138"/>
    </source>
</evidence>
<dbReference type="Gene3D" id="3.40.50.200">
    <property type="entry name" value="Peptidase S8/S53 domain"/>
    <property type="match status" value="1"/>
</dbReference>
<dbReference type="InterPro" id="IPR034204">
    <property type="entry name" value="PfSUB1-like_cat_dom"/>
</dbReference>